<dbReference type="EMBL" id="MSIE01000110">
    <property type="protein sequence ID" value="OLF07055.1"/>
    <property type="molecule type" value="Genomic_DNA"/>
</dbReference>
<dbReference type="RefSeq" id="WP_075130252.1">
    <property type="nucleotide sequence ID" value="NZ_MSIE01000110.1"/>
</dbReference>
<organism evidence="2 3">
    <name type="scientific">Actinophytocola xanthii</name>
    <dbReference type="NCBI Taxonomy" id="1912961"/>
    <lineage>
        <taxon>Bacteria</taxon>
        <taxon>Bacillati</taxon>
        <taxon>Actinomycetota</taxon>
        <taxon>Actinomycetes</taxon>
        <taxon>Pseudonocardiales</taxon>
        <taxon>Pseudonocardiaceae</taxon>
    </lineage>
</organism>
<reference evidence="2 3" key="1">
    <citation type="submission" date="2016-12" db="EMBL/GenBank/DDBJ databases">
        <title>The draft genome sequence of Actinophytocola sp. 11-183.</title>
        <authorList>
            <person name="Wang W."/>
            <person name="Yuan L."/>
        </authorList>
    </citation>
    <scope>NUCLEOTIDE SEQUENCE [LARGE SCALE GENOMIC DNA]</scope>
    <source>
        <strain evidence="2 3">11-183</strain>
    </source>
</reference>
<evidence type="ECO:0000313" key="2">
    <source>
        <dbReference type="EMBL" id="OLF07055.1"/>
    </source>
</evidence>
<evidence type="ECO:0000256" key="1">
    <source>
        <dbReference type="SAM" id="SignalP"/>
    </source>
</evidence>
<keyword evidence="1" id="KW-0732">Signal</keyword>
<gene>
    <name evidence="2" type="ORF">BU204_35865</name>
</gene>
<sequence>MRALTLVLAAVAAVLLPVPTAAATTASAARTDFPPCWFAPSPGSGWTMTNHRFFSCEECEAAGAAGVANGRWPAYRCAWVPIGLDIEYFVFVPTATPA</sequence>
<evidence type="ECO:0000313" key="3">
    <source>
        <dbReference type="Proteomes" id="UP000185596"/>
    </source>
</evidence>
<keyword evidence="3" id="KW-1185">Reference proteome</keyword>
<proteinExistence type="predicted"/>
<comment type="caution">
    <text evidence="2">The sequence shown here is derived from an EMBL/GenBank/DDBJ whole genome shotgun (WGS) entry which is preliminary data.</text>
</comment>
<feature type="chain" id="PRO_5012525316" evidence="1">
    <location>
        <begin position="24"/>
        <end position="98"/>
    </location>
</feature>
<accession>A0A1Q8BY90</accession>
<feature type="signal peptide" evidence="1">
    <location>
        <begin position="1"/>
        <end position="23"/>
    </location>
</feature>
<dbReference type="AlphaFoldDB" id="A0A1Q8BY90"/>
<dbReference type="Proteomes" id="UP000185596">
    <property type="component" value="Unassembled WGS sequence"/>
</dbReference>
<protein>
    <submittedName>
        <fullName evidence="2">Uncharacterized protein</fullName>
    </submittedName>
</protein>
<name>A0A1Q8BY90_9PSEU</name>